<gene>
    <name evidence="2" type="ORF">ACFQRI_16815</name>
</gene>
<dbReference type="RefSeq" id="WP_380669600.1">
    <property type="nucleotide sequence ID" value="NZ_JBHTCJ010000008.1"/>
</dbReference>
<keyword evidence="1" id="KW-1133">Transmembrane helix</keyword>
<reference evidence="3" key="1">
    <citation type="journal article" date="2019" name="Int. J. Syst. Evol. Microbiol.">
        <title>The Global Catalogue of Microorganisms (GCM) 10K type strain sequencing project: providing services to taxonomists for standard genome sequencing and annotation.</title>
        <authorList>
            <consortium name="The Broad Institute Genomics Platform"/>
            <consortium name="The Broad Institute Genome Sequencing Center for Infectious Disease"/>
            <person name="Wu L."/>
            <person name="Ma J."/>
        </authorList>
    </citation>
    <scope>NUCLEOTIDE SEQUENCE [LARGE SCALE GENOMIC DNA]</scope>
    <source>
        <strain evidence="3">WLHS5</strain>
    </source>
</reference>
<feature type="transmembrane region" description="Helical" evidence="1">
    <location>
        <begin position="47"/>
        <end position="68"/>
    </location>
</feature>
<organism evidence="2 3">
    <name type="scientific">Saccharopolyspora griseoalba</name>
    <dbReference type="NCBI Taxonomy" id="1431848"/>
    <lineage>
        <taxon>Bacteria</taxon>
        <taxon>Bacillati</taxon>
        <taxon>Actinomycetota</taxon>
        <taxon>Actinomycetes</taxon>
        <taxon>Pseudonocardiales</taxon>
        <taxon>Pseudonocardiaceae</taxon>
        <taxon>Saccharopolyspora</taxon>
    </lineage>
</organism>
<accession>A0ABW2LKT9</accession>
<keyword evidence="1" id="KW-0472">Membrane</keyword>
<evidence type="ECO:0000313" key="3">
    <source>
        <dbReference type="Proteomes" id="UP001596504"/>
    </source>
</evidence>
<keyword evidence="3" id="KW-1185">Reference proteome</keyword>
<keyword evidence="1" id="KW-0812">Transmembrane</keyword>
<dbReference type="EMBL" id="JBHTCJ010000008">
    <property type="protein sequence ID" value="MFC7343068.1"/>
    <property type="molecule type" value="Genomic_DNA"/>
</dbReference>
<evidence type="ECO:0000313" key="2">
    <source>
        <dbReference type="EMBL" id="MFC7343068.1"/>
    </source>
</evidence>
<evidence type="ECO:0000256" key="1">
    <source>
        <dbReference type="SAM" id="Phobius"/>
    </source>
</evidence>
<proteinExistence type="predicted"/>
<feature type="transmembrane region" description="Helical" evidence="1">
    <location>
        <begin position="21"/>
        <end position="41"/>
    </location>
</feature>
<comment type="caution">
    <text evidence="2">The sequence shown here is derived from an EMBL/GenBank/DDBJ whole genome shotgun (WGS) entry which is preliminary data.</text>
</comment>
<protein>
    <submittedName>
        <fullName evidence="2">Uncharacterized protein</fullName>
    </submittedName>
</protein>
<dbReference type="Proteomes" id="UP001596504">
    <property type="component" value="Unassembled WGS sequence"/>
</dbReference>
<sequence>MNGRRSWLLRARRNARGLSRGTLVLQAVLLTAGLAVLVTMLRSGRAAAVLPTAAIAVLVACLLIAVLVELSRRR</sequence>
<name>A0ABW2LKT9_9PSEU</name>